<accession>A0AAW9S8Q6</accession>
<sequence length="644" mass="74064">MKSKNFICSPEEDKVIQGKRLGLTLSKIGTLPFEFPDDLNAPTLEYIIAWDKQTEAGLEAYKKADINTATFTLSTKHLNKGAFEGYVDIIHIHTLFRDLKTAPSTFREFSYFLSDKAVAHKQKVNKLNLDDASKAALEKTGELTFENLIAFYKGGSANTTTGEPYYKSENRAEFFLLIEKPEEPTLNVGLTRTAEPSTEDEILWAIIAKTTDSVRFNEYIKCMDELCKKEHLYGIEPGFKKSSRSESSGSVILNPLRSYSELKRLTDDFLKEKIGSTYQLEEIQNELAKNGRNLSKEEINNFINSYFEGSFANGFFKDKTGILPYLHNVNNRLPGAGEGDCEGAIVSKLSRPLFLELIWSYWHEEGMLVQAMNAISLRFQNKRSSFKNQLENLATDPLRGLNNILWGYIQDEYSRLSMNRRAYEYSHQYGLTLYGKAVPKMQAVESRSKFIEGFHTLMHLCTRFYKEFDDTTIYADPFPIKNALREVHILLSEGAHNQYGDLPWTSRVEMMVMQYILARPEMREFLGGRVMVSYEEPWMDRVDSVKRIMEWTDTSITHFANLAYWGERILLSVRFGNWNDTDATREQAANWASFWRNDIQSYLHAYRTATGVDLSNDKVDYALPSMHLLRRLKEQLKSKSNVGT</sequence>
<proteinExistence type="predicted"/>
<dbReference type="AlphaFoldDB" id="A0AAW9S8Q6"/>
<comment type="caution">
    <text evidence="1">The sequence shown here is derived from an EMBL/GenBank/DDBJ whole genome shotgun (WGS) entry which is preliminary data.</text>
</comment>
<evidence type="ECO:0000313" key="2">
    <source>
        <dbReference type="Proteomes" id="UP001403385"/>
    </source>
</evidence>
<evidence type="ECO:0000313" key="1">
    <source>
        <dbReference type="EMBL" id="MEN7547286.1"/>
    </source>
</evidence>
<name>A0AAW9S8Q6_9BACT</name>
<organism evidence="1 2">
    <name type="scientific">Rapidithrix thailandica</name>
    <dbReference type="NCBI Taxonomy" id="413964"/>
    <lineage>
        <taxon>Bacteria</taxon>
        <taxon>Pseudomonadati</taxon>
        <taxon>Bacteroidota</taxon>
        <taxon>Cytophagia</taxon>
        <taxon>Cytophagales</taxon>
        <taxon>Flammeovirgaceae</taxon>
        <taxon>Rapidithrix</taxon>
    </lineage>
</organism>
<keyword evidence="2" id="KW-1185">Reference proteome</keyword>
<dbReference type="Proteomes" id="UP001403385">
    <property type="component" value="Unassembled WGS sequence"/>
</dbReference>
<gene>
    <name evidence="1" type="ORF">AAG747_05165</name>
</gene>
<protein>
    <submittedName>
        <fullName evidence="1">Uncharacterized protein</fullName>
    </submittedName>
</protein>
<dbReference type="EMBL" id="JBDKWZ010000002">
    <property type="protein sequence ID" value="MEN7547286.1"/>
    <property type="molecule type" value="Genomic_DNA"/>
</dbReference>
<dbReference type="RefSeq" id="WP_346820070.1">
    <property type="nucleotide sequence ID" value="NZ_JBDKWZ010000002.1"/>
</dbReference>
<reference evidence="1 2" key="1">
    <citation type="submission" date="2024-04" db="EMBL/GenBank/DDBJ databases">
        <title>Novel genus in family Flammeovirgaceae.</title>
        <authorList>
            <person name="Nguyen T.H."/>
            <person name="Vuong T.Q."/>
            <person name="Le H."/>
            <person name="Kim S.-G."/>
        </authorList>
    </citation>
    <scope>NUCLEOTIDE SEQUENCE [LARGE SCALE GENOMIC DNA]</scope>
    <source>
        <strain evidence="1 2">JCM 23209</strain>
    </source>
</reference>